<accession>A0A5N5QSH4</accession>
<evidence type="ECO:0000256" key="2">
    <source>
        <dbReference type="ARBA" id="ARBA00022771"/>
    </source>
</evidence>
<comment type="caution">
    <text evidence="6">The sequence shown here is derived from an EMBL/GenBank/DDBJ whole genome shotgun (WGS) entry which is preliminary data.</text>
</comment>
<keyword evidence="2" id="KW-0863">Zinc-finger</keyword>
<feature type="region of interest" description="Disordered" evidence="4">
    <location>
        <begin position="54"/>
        <end position="78"/>
    </location>
</feature>
<proteinExistence type="predicted"/>
<dbReference type="Proteomes" id="UP000383932">
    <property type="component" value="Unassembled WGS sequence"/>
</dbReference>
<dbReference type="InterPro" id="IPR001965">
    <property type="entry name" value="Znf_PHD"/>
</dbReference>
<feature type="compositionally biased region" description="Polar residues" evidence="4">
    <location>
        <begin position="285"/>
        <end position="303"/>
    </location>
</feature>
<evidence type="ECO:0000256" key="4">
    <source>
        <dbReference type="SAM" id="MobiDB-lite"/>
    </source>
</evidence>
<feature type="domain" description="Zinc finger PHD-type" evidence="5">
    <location>
        <begin position="453"/>
        <end position="495"/>
    </location>
</feature>
<organism evidence="6 7">
    <name type="scientific">Ceratobasidium theobromae</name>
    <dbReference type="NCBI Taxonomy" id="1582974"/>
    <lineage>
        <taxon>Eukaryota</taxon>
        <taxon>Fungi</taxon>
        <taxon>Dikarya</taxon>
        <taxon>Basidiomycota</taxon>
        <taxon>Agaricomycotina</taxon>
        <taxon>Agaricomycetes</taxon>
        <taxon>Cantharellales</taxon>
        <taxon>Ceratobasidiaceae</taxon>
        <taxon>Ceratobasidium</taxon>
    </lineage>
</organism>
<dbReference type="Gene3D" id="3.30.40.10">
    <property type="entry name" value="Zinc/RING finger domain, C3HC4 (zinc finger)"/>
    <property type="match status" value="1"/>
</dbReference>
<dbReference type="OrthoDB" id="436852at2759"/>
<gene>
    <name evidence="6" type="ORF">CTheo_1859</name>
</gene>
<evidence type="ECO:0000313" key="6">
    <source>
        <dbReference type="EMBL" id="KAB5594712.1"/>
    </source>
</evidence>
<evidence type="ECO:0000313" key="7">
    <source>
        <dbReference type="Proteomes" id="UP000383932"/>
    </source>
</evidence>
<evidence type="ECO:0000259" key="5">
    <source>
        <dbReference type="SMART" id="SM00249"/>
    </source>
</evidence>
<dbReference type="Pfam" id="PF20826">
    <property type="entry name" value="PHD_5"/>
    <property type="match status" value="1"/>
</dbReference>
<dbReference type="InterPro" id="IPR011011">
    <property type="entry name" value="Znf_FYVE_PHD"/>
</dbReference>
<feature type="compositionally biased region" description="Polar residues" evidence="4">
    <location>
        <begin position="610"/>
        <end position="625"/>
    </location>
</feature>
<keyword evidence="1" id="KW-0479">Metal-binding</keyword>
<dbReference type="InterPro" id="IPR013083">
    <property type="entry name" value="Znf_RING/FYVE/PHD"/>
</dbReference>
<sequence>MFITQFVHCIWANGPMTPGCDDPVCIQPNQAGPQPQNPQHPAQVTDRCLAADRRPGLMNNEHPRSNVHVPPTSRKRKIDSNVHATSNAFIQNGHPLQPVALNSNNLNPNAPGLSPSAMLEPSYPVRAQGPSAQPYWANYGHRAILSNKRAAVHSAPPVISSSDSLATATPYGASMEKTLLPTTDIDTIPNAKRVRLMSSSSHQSTLYENLPAPLPTTSACLPRHLQAFARLAPRARARIIVADVYRMGRIAVHADVFAQIIEAEERVLGPGAVQTRRARQRERNGSTSRMTNGRRPSTNHISNDSITSLASVFIPDSNIEDTSDIAGPWPDSQYPWSFTALQLEDKRVRSRHAELAHVERWLEAADDEVDVDEEPVWNASASDLEGGLSGLSELPEFSNGHIANSSLSDSVTSDEDGADARTALLARASVQDFIARRTARAVVQHTASGDVVRCICRAGADGRPMIQCTECRTWAHRICMDAPGAGNHWRCWRCAPTTTAPESVFQPTFVPNSTPSRRIVVPPPAPTRAVQWQPSPLLPSVPLPATPERMAPFPFHTFITPRFFADFARRDTDDEGDAEMADGSPRRQRVYSPVQSPRCTRPDDLLRSEPSPSTPLLGSDATATPMTPERNAGPRPHPQHSGSTAADSTGPASPAGVGGGSMYAGGGVCSEPGVFSGEVDVYAGEDSPVRQRRAHRAWHLGANANTKVSSDVGVRRGDTVAR</sequence>
<keyword evidence="3" id="KW-0862">Zinc</keyword>
<keyword evidence="7" id="KW-1185">Reference proteome</keyword>
<dbReference type="AlphaFoldDB" id="A0A5N5QSH4"/>
<name>A0A5N5QSH4_9AGAM</name>
<evidence type="ECO:0000256" key="1">
    <source>
        <dbReference type="ARBA" id="ARBA00022723"/>
    </source>
</evidence>
<reference evidence="6 7" key="1">
    <citation type="journal article" date="2019" name="Fungal Biol. Biotechnol.">
        <title>Draft genome sequence of fastidious pathogen Ceratobasidium theobromae, which causes vascular-streak dieback in Theobroma cacao.</title>
        <authorList>
            <person name="Ali S.S."/>
            <person name="Asman A."/>
            <person name="Shao J."/>
            <person name="Firmansyah A.P."/>
            <person name="Susilo A.W."/>
            <person name="Rosmana A."/>
            <person name="McMahon P."/>
            <person name="Junaid M."/>
            <person name="Guest D."/>
            <person name="Kheng T.Y."/>
            <person name="Meinhardt L.W."/>
            <person name="Bailey B.A."/>
        </authorList>
    </citation>
    <scope>NUCLEOTIDE SEQUENCE [LARGE SCALE GENOMIC DNA]</scope>
    <source>
        <strain evidence="6 7">CT2</strain>
    </source>
</reference>
<dbReference type="SMART" id="SM00249">
    <property type="entry name" value="PHD"/>
    <property type="match status" value="1"/>
</dbReference>
<dbReference type="SUPFAM" id="SSF57903">
    <property type="entry name" value="FYVE/PHD zinc finger"/>
    <property type="match status" value="1"/>
</dbReference>
<protein>
    <recommendedName>
        <fullName evidence="5">Zinc finger PHD-type domain-containing protein</fullName>
    </recommendedName>
</protein>
<evidence type="ECO:0000256" key="3">
    <source>
        <dbReference type="ARBA" id="ARBA00022833"/>
    </source>
</evidence>
<feature type="region of interest" description="Disordered" evidence="4">
    <location>
        <begin position="573"/>
        <end position="658"/>
    </location>
</feature>
<dbReference type="GO" id="GO:0008270">
    <property type="term" value="F:zinc ion binding"/>
    <property type="evidence" value="ECO:0007669"/>
    <property type="project" value="UniProtKB-KW"/>
</dbReference>
<feature type="region of interest" description="Disordered" evidence="4">
    <location>
        <begin position="274"/>
        <end position="303"/>
    </location>
</feature>
<dbReference type="EMBL" id="SSOP01000017">
    <property type="protein sequence ID" value="KAB5594712.1"/>
    <property type="molecule type" value="Genomic_DNA"/>
</dbReference>